<sequence length="464" mass="50896">MAQKFQSFVMFAEMRTGSNFLEANLNALPGVRCHGEVFNPHFIGKKDQMALFGIDMAARAADPLALVARLRAETDGLAGFRFFHDHDPRVLAAVLQDPGCAKIILTRNPVESYVSWKIAQATGQWKLTQAKRLKTARARFDADEFEAHLAALQEFQVLLMHGLQVTGQTAFYIDYDDIQDVAVLNGLAQFLGVDAALAAPDDTLKKQNPEEITDKVENAEDMTAALARLDRFNLARTPNFEPRRSAAIPGFLAAGDLVYMPVRGGPEAAVQAWLAGIGEVQGGFAQKTLRQWKRAHPGHRSFTVLRHPVARAHAAFCSQILTGALAEIRGTLQRVYKIDLPPPGKGHKQDAAAHRTAFLGFLRFLKLNLSGQTGLRVDPHFASQSAVLQGFAQFHGPDLVLREDRLAEGLAYLAADTGTACPPLPPVPETAPHALATIWDAEIEDAAREAYQRDYIGFGFTGWR</sequence>
<dbReference type="Gene3D" id="3.40.50.300">
    <property type="entry name" value="P-loop containing nucleotide triphosphate hydrolases"/>
    <property type="match status" value="1"/>
</dbReference>
<gene>
    <name evidence="1" type="ORF">GEU84_012580</name>
</gene>
<dbReference type="EMBL" id="WHUT02000007">
    <property type="protein sequence ID" value="NUB45227.1"/>
    <property type="molecule type" value="Genomic_DNA"/>
</dbReference>
<comment type="caution">
    <text evidence="1">The sequence shown here is derived from an EMBL/GenBank/DDBJ whole genome shotgun (WGS) entry which is preliminary data.</text>
</comment>
<evidence type="ECO:0000313" key="1">
    <source>
        <dbReference type="EMBL" id="NUB45227.1"/>
    </source>
</evidence>
<dbReference type="Proteomes" id="UP000484076">
    <property type="component" value="Unassembled WGS sequence"/>
</dbReference>
<accession>A0A8X8H2X7</accession>
<reference evidence="1" key="1">
    <citation type="submission" date="2020-05" db="EMBL/GenBank/DDBJ databases">
        <title>Fertoebacter nigrum gen. nov., sp. nov., a new member of the family Rhodobacteraceae.</title>
        <authorList>
            <person name="Szuroczki S."/>
            <person name="Abbaszade G."/>
            <person name="Buni D."/>
            <person name="Schumann P."/>
            <person name="Toth E."/>
        </authorList>
    </citation>
    <scope>NUCLEOTIDE SEQUENCE</scope>
    <source>
        <strain evidence="1">RG-N-1a</strain>
    </source>
</reference>
<evidence type="ECO:0000313" key="2">
    <source>
        <dbReference type="Proteomes" id="UP000484076"/>
    </source>
</evidence>
<dbReference type="InterPro" id="IPR027417">
    <property type="entry name" value="P-loop_NTPase"/>
</dbReference>
<proteinExistence type="predicted"/>
<organism evidence="1 2">
    <name type="scientific">Fertoeibacter niger</name>
    <dbReference type="NCBI Taxonomy" id="2656921"/>
    <lineage>
        <taxon>Bacteria</taxon>
        <taxon>Pseudomonadati</taxon>
        <taxon>Pseudomonadota</taxon>
        <taxon>Alphaproteobacteria</taxon>
        <taxon>Rhodobacterales</taxon>
        <taxon>Paracoccaceae</taxon>
        <taxon>Fertoeibacter</taxon>
    </lineage>
</organism>
<dbReference type="RefSeq" id="WP_152826588.1">
    <property type="nucleotide sequence ID" value="NZ_WHUT02000007.1"/>
</dbReference>
<keyword evidence="2" id="KW-1185">Reference proteome</keyword>
<name>A0A8X8H2X7_9RHOB</name>
<dbReference type="SUPFAM" id="SSF52540">
    <property type="entry name" value="P-loop containing nucleoside triphosphate hydrolases"/>
    <property type="match status" value="1"/>
</dbReference>
<protein>
    <submittedName>
        <fullName evidence="1">Nodulation protein NodH</fullName>
    </submittedName>
</protein>
<dbReference type="AlphaFoldDB" id="A0A8X8H2X7"/>